<feature type="domain" description="D-isomer specific 2-hydroxyacid dehydrogenase NAD-binding" evidence="6">
    <location>
        <begin position="113"/>
        <end position="286"/>
    </location>
</feature>
<dbReference type="OrthoDB" id="9793626at2"/>
<reference evidence="7 8" key="1">
    <citation type="submission" date="2015-08" db="EMBL/GenBank/DDBJ databases">
        <title>Investigation of the bacterial diversity of lava forest soil.</title>
        <authorList>
            <person name="Lee J.S."/>
        </authorList>
    </citation>
    <scope>NUCLEOTIDE SEQUENCE [LARGE SCALE GENOMIC DNA]</scope>
    <source>
        <strain evidence="7 8">GJW-30</strain>
    </source>
</reference>
<evidence type="ECO:0000313" key="8">
    <source>
        <dbReference type="Proteomes" id="UP000236884"/>
    </source>
</evidence>
<accession>A0A0S3PS82</accession>
<dbReference type="PROSITE" id="PS00670">
    <property type="entry name" value="D_2_HYDROXYACID_DH_2"/>
    <property type="match status" value="1"/>
</dbReference>
<dbReference type="InterPro" id="IPR006139">
    <property type="entry name" value="D-isomer_2_OHA_DH_cat_dom"/>
</dbReference>
<dbReference type="Proteomes" id="UP000236884">
    <property type="component" value="Chromosome"/>
</dbReference>
<dbReference type="GO" id="GO:0005829">
    <property type="term" value="C:cytosol"/>
    <property type="evidence" value="ECO:0007669"/>
    <property type="project" value="TreeGrafter"/>
</dbReference>
<dbReference type="SUPFAM" id="SSF52283">
    <property type="entry name" value="Formate/glycerate dehydrogenase catalytic domain-like"/>
    <property type="match status" value="1"/>
</dbReference>
<dbReference type="Pfam" id="PF00389">
    <property type="entry name" value="2-Hacid_dh"/>
    <property type="match status" value="1"/>
</dbReference>
<evidence type="ECO:0000259" key="5">
    <source>
        <dbReference type="Pfam" id="PF00389"/>
    </source>
</evidence>
<dbReference type="InterPro" id="IPR050223">
    <property type="entry name" value="D-isomer_2-hydroxyacid_DH"/>
</dbReference>
<dbReference type="InterPro" id="IPR006140">
    <property type="entry name" value="D-isomer_DH_NAD-bd"/>
</dbReference>
<proteinExistence type="inferred from homology"/>
<dbReference type="RefSeq" id="WP_096353266.1">
    <property type="nucleotide sequence ID" value="NZ_AP014946.1"/>
</dbReference>
<protein>
    <submittedName>
        <fullName evidence="7">Glycerate dehydrogenase</fullName>
        <ecNumber evidence="7">1.1.1.29</ecNumber>
    </submittedName>
</protein>
<sequence>MPTRLKVFSTRRLPRAVEQKLRELTEIEFGDDERDYSADDIVAAAKGRDVLVVTLMEPVTAEVTKRFPETIKLVSTVSAGTDHLDVKALTARGIGVSNTPGAVTDTTAEIAMLLILGAARRAREGLAMVEQDRWRGWRPTQLLGLGLSGAKLGLIGCGRIGQAVATRAAAFGMEVHYHGPREVSGAEAKFHARLETMLEICDVVSLHCPSTPATRGLIDEEHLALCKSGVIIVNTARGDLVNDDALIAALKSGHVAAAGLDVFSGEPQLHATYRSLPNVFALPHLGTATEEARTAMGMLVVDNIVAHADGKPLPNAVKPR</sequence>
<dbReference type="AlphaFoldDB" id="A0A0S3PS82"/>
<dbReference type="InterPro" id="IPR036291">
    <property type="entry name" value="NAD(P)-bd_dom_sf"/>
</dbReference>
<keyword evidence="8" id="KW-1185">Reference proteome</keyword>
<keyword evidence="3" id="KW-0520">NAD</keyword>
<evidence type="ECO:0000256" key="1">
    <source>
        <dbReference type="ARBA" id="ARBA00005854"/>
    </source>
</evidence>
<dbReference type="GO" id="GO:0051287">
    <property type="term" value="F:NAD binding"/>
    <property type="evidence" value="ECO:0007669"/>
    <property type="project" value="InterPro"/>
</dbReference>
<dbReference type="CDD" id="cd05301">
    <property type="entry name" value="GDH"/>
    <property type="match status" value="1"/>
</dbReference>
<dbReference type="PANTHER" id="PTHR10996:SF283">
    <property type="entry name" value="GLYOXYLATE_HYDROXYPYRUVATE REDUCTASE B"/>
    <property type="match status" value="1"/>
</dbReference>
<comment type="similarity">
    <text evidence="1 4">Belongs to the D-isomer specific 2-hydroxyacid dehydrogenase family.</text>
</comment>
<dbReference type="PROSITE" id="PS00671">
    <property type="entry name" value="D_2_HYDROXYACID_DH_3"/>
    <property type="match status" value="1"/>
</dbReference>
<evidence type="ECO:0000256" key="4">
    <source>
        <dbReference type="RuleBase" id="RU003719"/>
    </source>
</evidence>
<dbReference type="PANTHER" id="PTHR10996">
    <property type="entry name" value="2-HYDROXYACID DEHYDROGENASE-RELATED"/>
    <property type="match status" value="1"/>
</dbReference>
<dbReference type="Gene3D" id="3.40.50.720">
    <property type="entry name" value="NAD(P)-binding Rossmann-like Domain"/>
    <property type="match status" value="2"/>
</dbReference>
<keyword evidence="2 4" id="KW-0560">Oxidoreductase</keyword>
<dbReference type="GO" id="GO:0030267">
    <property type="term" value="F:glyoxylate reductase (NADPH) activity"/>
    <property type="evidence" value="ECO:0007669"/>
    <property type="project" value="TreeGrafter"/>
</dbReference>
<dbReference type="EC" id="1.1.1.29" evidence="7"/>
<dbReference type="EMBL" id="AP014946">
    <property type="protein sequence ID" value="BAT58801.1"/>
    <property type="molecule type" value="Genomic_DNA"/>
</dbReference>
<evidence type="ECO:0000256" key="2">
    <source>
        <dbReference type="ARBA" id="ARBA00023002"/>
    </source>
</evidence>
<dbReference type="FunFam" id="3.40.50.720:FF:000203">
    <property type="entry name" value="D-3-phosphoglycerate dehydrogenase (SerA)"/>
    <property type="match status" value="1"/>
</dbReference>
<evidence type="ECO:0000313" key="7">
    <source>
        <dbReference type="EMBL" id="BAT58801.1"/>
    </source>
</evidence>
<dbReference type="InterPro" id="IPR029753">
    <property type="entry name" value="D-isomer_DH_CS"/>
</dbReference>
<name>A0A0S3PS82_9BRAD</name>
<gene>
    <name evidence="7" type="ORF">GJW-30_1_01328</name>
</gene>
<dbReference type="Pfam" id="PF02826">
    <property type="entry name" value="2-Hacid_dh_C"/>
    <property type="match status" value="1"/>
</dbReference>
<evidence type="ECO:0000256" key="3">
    <source>
        <dbReference type="ARBA" id="ARBA00023027"/>
    </source>
</evidence>
<dbReference type="KEGG" id="vgo:GJW-30_1_01328"/>
<evidence type="ECO:0000259" key="6">
    <source>
        <dbReference type="Pfam" id="PF02826"/>
    </source>
</evidence>
<feature type="domain" description="D-isomer specific 2-hydroxyacid dehydrogenase catalytic" evidence="5">
    <location>
        <begin position="16"/>
        <end position="318"/>
    </location>
</feature>
<organism evidence="7 8">
    <name type="scientific">Variibacter gotjawalensis</name>
    <dbReference type="NCBI Taxonomy" id="1333996"/>
    <lineage>
        <taxon>Bacteria</taxon>
        <taxon>Pseudomonadati</taxon>
        <taxon>Pseudomonadota</taxon>
        <taxon>Alphaproteobacteria</taxon>
        <taxon>Hyphomicrobiales</taxon>
        <taxon>Nitrobacteraceae</taxon>
        <taxon>Variibacter</taxon>
    </lineage>
</organism>
<dbReference type="SUPFAM" id="SSF51735">
    <property type="entry name" value="NAD(P)-binding Rossmann-fold domains"/>
    <property type="match status" value="1"/>
</dbReference>
<dbReference type="GO" id="GO:0008465">
    <property type="term" value="F:hydroxypyruvate reductase (NADH) activity"/>
    <property type="evidence" value="ECO:0007669"/>
    <property type="project" value="UniProtKB-EC"/>
</dbReference>